<dbReference type="Proteomes" id="UP000295674">
    <property type="component" value="Unassembled WGS sequence"/>
</dbReference>
<dbReference type="InterPro" id="IPR037051">
    <property type="entry name" value="4-carb_acid_sugar_kinase_N_sf"/>
</dbReference>
<sequence length="432" mass="44809">MTSIGFLGDDLTGAGDVLAQAHRHGLEAAMVIGDGPLPRDADVVGIAGPIRSLGGEPFAELVSSGLARLAALEPDVLLYKVCSTFDSSPEIGSIGRGISLLHRQFGDHGPIAVAPAQPGFGRFTAFSDHYAAHAGTVHRLDRHPVMSVHPSTPMHDADLRRVLAAQLEAGEQVREIHLPAYDDGTFAQAWAERRRETGTAAFVVDATREEHLDAIARELLQDAAGSGPALVVGSGGIMGALARLTSNAAPPEPPEHRASGPVLAVSASASAVTAGQLRDAIEHGWADVALPSTMLHGDDAGLAAEWESRVAEALAAGQDVVVHSTRGPGDARFVDDRPVAPAHVGSLIGGLAARMAEEGLTRDIAIFGGDTSSHALIAMGVRELRVAHQFVTAGPVLRSPDPPVAGCRLLLKGGQVGPVDILRRFAGQIPHA</sequence>
<evidence type="ECO:0000256" key="1">
    <source>
        <dbReference type="ARBA" id="ARBA00005715"/>
    </source>
</evidence>
<evidence type="ECO:0000313" key="10">
    <source>
        <dbReference type="Proteomes" id="UP000295674"/>
    </source>
</evidence>
<gene>
    <name evidence="9" type="ORF">E1181_02545</name>
</gene>
<keyword evidence="6" id="KW-0119">Carbohydrate metabolism</keyword>
<evidence type="ECO:0000313" key="9">
    <source>
        <dbReference type="EMBL" id="TDD10131.1"/>
    </source>
</evidence>
<dbReference type="GO" id="GO:0016301">
    <property type="term" value="F:kinase activity"/>
    <property type="evidence" value="ECO:0007669"/>
    <property type="project" value="UniProtKB-KW"/>
</dbReference>
<evidence type="ECO:0000256" key="2">
    <source>
        <dbReference type="ARBA" id="ARBA00022679"/>
    </source>
</evidence>
<evidence type="ECO:0000259" key="8">
    <source>
        <dbReference type="Pfam" id="PF17042"/>
    </source>
</evidence>
<comment type="caution">
    <text evidence="9">The sequence shown here is derived from an EMBL/GenBank/DDBJ whole genome shotgun (WGS) entry which is preliminary data.</text>
</comment>
<keyword evidence="10" id="KW-1185">Reference proteome</keyword>
<evidence type="ECO:0000259" key="7">
    <source>
        <dbReference type="Pfam" id="PF07005"/>
    </source>
</evidence>
<evidence type="ECO:0000256" key="4">
    <source>
        <dbReference type="ARBA" id="ARBA00022777"/>
    </source>
</evidence>
<name>A0A4R4VXF8_9PSEU</name>
<dbReference type="AlphaFoldDB" id="A0A4R4VXF8"/>
<keyword evidence="3" id="KW-0547">Nucleotide-binding</keyword>
<feature type="domain" description="Four-carbon acid sugar kinase nucleotide binding" evidence="8">
    <location>
        <begin position="263"/>
        <end position="422"/>
    </location>
</feature>
<proteinExistence type="inferred from homology"/>
<keyword evidence="4 9" id="KW-0418">Kinase</keyword>
<dbReference type="InterPro" id="IPR042213">
    <property type="entry name" value="NBD_C_sf"/>
</dbReference>
<keyword evidence="2" id="KW-0808">Transferase</keyword>
<dbReference type="RefSeq" id="WP_132672230.1">
    <property type="nucleotide sequence ID" value="NZ_SMKS01000002.1"/>
</dbReference>
<dbReference type="Gene3D" id="3.40.980.20">
    <property type="entry name" value="Four-carbon acid sugar kinase, nucleotide binding domain"/>
    <property type="match status" value="1"/>
</dbReference>
<reference evidence="9 10" key="1">
    <citation type="submission" date="2019-03" db="EMBL/GenBank/DDBJ databases">
        <title>Draft genome sequences of novel Actinobacteria.</title>
        <authorList>
            <person name="Sahin N."/>
            <person name="Ay H."/>
            <person name="Saygin H."/>
        </authorList>
    </citation>
    <scope>NUCLEOTIDE SEQUENCE [LARGE SCALE GENOMIC DNA]</scope>
    <source>
        <strain evidence="9 10">16K309</strain>
    </source>
</reference>
<evidence type="ECO:0000256" key="3">
    <source>
        <dbReference type="ARBA" id="ARBA00022741"/>
    </source>
</evidence>
<dbReference type="InterPro" id="IPR010737">
    <property type="entry name" value="4-carb_acid_sugar_kinase_N"/>
</dbReference>
<protein>
    <submittedName>
        <fullName evidence="9">Four-carbon acid sugar kinase family protein</fullName>
    </submittedName>
</protein>
<dbReference type="EMBL" id="SMKS01000002">
    <property type="protein sequence ID" value="TDD10131.1"/>
    <property type="molecule type" value="Genomic_DNA"/>
</dbReference>
<dbReference type="InterPro" id="IPR031475">
    <property type="entry name" value="NBD_C"/>
</dbReference>
<evidence type="ECO:0000256" key="5">
    <source>
        <dbReference type="ARBA" id="ARBA00022840"/>
    </source>
</evidence>
<dbReference type="Gene3D" id="3.40.50.10840">
    <property type="entry name" value="Putative sugar-binding, N-terminal domain"/>
    <property type="match status" value="1"/>
</dbReference>
<dbReference type="Pfam" id="PF17042">
    <property type="entry name" value="NBD_C"/>
    <property type="match status" value="1"/>
</dbReference>
<accession>A0A4R4VXF8</accession>
<evidence type="ECO:0000256" key="6">
    <source>
        <dbReference type="ARBA" id="ARBA00023277"/>
    </source>
</evidence>
<dbReference type="Pfam" id="PF07005">
    <property type="entry name" value="SBD_N"/>
    <property type="match status" value="1"/>
</dbReference>
<keyword evidence="5" id="KW-0067">ATP-binding</keyword>
<organism evidence="9 10">
    <name type="scientific">Saccharopolyspora terrae</name>
    <dbReference type="NCBI Taxonomy" id="2530384"/>
    <lineage>
        <taxon>Bacteria</taxon>
        <taxon>Bacillati</taxon>
        <taxon>Actinomycetota</taxon>
        <taxon>Actinomycetes</taxon>
        <taxon>Pseudonocardiales</taxon>
        <taxon>Pseudonocardiaceae</taxon>
        <taxon>Saccharopolyspora</taxon>
    </lineage>
</organism>
<feature type="domain" description="Four-carbon acid sugar kinase N-terminal" evidence="7">
    <location>
        <begin position="4"/>
        <end position="241"/>
    </location>
</feature>
<dbReference type="SUPFAM" id="SSF142764">
    <property type="entry name" value="YgbK-like"/>
    <property type="match status" value="1"/>
</dbReference>
<dbReference type="GO" id="GO:0005524">
    <property type="term" value="F:ATP binding"/>
    <property type="evidence" value="ECO:0007669"/>
    <property type="project" value="UniProtKB-KW"/>
</dbReference>
<comment type="similarity">
    <text evidence="1">Belongs to the four-carbon acid sugar kinase family.</text>
</comment>
<dbReference type="OrthoDB" id="191465at2"/>